<feature type="non-terminal residue" evidence="1">
    <location>
        <position position="40"/>
    </location>
</feature>
<organism evidence="1">
    <name type="scientific">marine metagenome</name>
    <dbReference type="NCBI Taxonomy" id="408172"/>
    <lineage>
        <taxon>unclassified sequences</taxon>
        <taxon>metagenomes</taxon>
        <taxon>ecological metagenomes</taxon>
    </lineage>
</organism>
<sequence length="40" mass="4406">MRNKYVALVLGIALVAPGFASDLGKEQRWREQVADSIMDG</sequence>
<name>A0A382GQ72_9ZZZZ</name>
<gene>
    <name evidence="1" type="ORF">METZ01_LOCUS229896</name>
</gene>
<proteinExistence type="predicted"/>
<evidence type="ECO:0000313" key="1">
    <source>
        <dbReference type="EMBL" id="SVB77042.1"/>
    </source>
</evidence>
<dbReference type="EMBL" id="UINC01056703">
    <property type="protein sequence ID" value="SVB77042.1"/>
    <property type="molecule type" value="Genomic_DNA"/>
</dbReference>
<protein>
    <submittedName>
        <fullName evidence="1">Uncharacterized protein</fullName>
    </submittedName>
</protein>
<accession>A0A382GQ72</accession>
<dbReference type="AlphaFoldDB" id="A0A382GQ72"/>
<reference evidence="1" key="1">
    <citation type="submission" date="2018-05" db="EMBL/GenBank/DDBJ databases">
        <authorList>
            <person name="Lanie J.A."/>
            <person name="Ng W.-L."/>
            <person name="Kazmierczak K.M."/>
            <person name="Andrzejewski T.M."/>
            <person name="Davidsen T.M."/>
            <person name="Wayne K.J."/>
            <person name="Tettelin H."/>
            <person name="Glass J.I."/>
            <person name="Rusch D."/>
            <person name="Podicherti R."/>
            <person name="Tsui H.-C.T."/>
            <person name="Winkler M.E."/>
        </authorList>
    </citation>
    <scope>NUCLEOTIDE SEQUENCE</scope>
</reference>